<dbReference type="SUPFAM" id="SSF53474">
    <property type="entry name" value="alpha/beta-Hydrolases"/>
    <property type="match status" value="1"/>
</dbReference>
<dbReference type="InterPro" id="IPR000073">
    <property type="entry name" value="AB_hydrolase_1"/>
</dbReference>
<dbReference type="EMBL" id="JAQIPB010000007">
    <property type="protein sequence ID" value="MDA7417713.1"/>
    <property type="molecule type" value="Genomic_DNA"/>
</dbReference>
<sequence>MSTSISEASTSRFITVTENGQPLKLHYNDVGQGEQVVVMLHGSGPGASGWANFHRNIEPLAEAGFRVLLLDCPGWSKSDTIISTGSRSDLNARCLKGLLDGLGVARVDILGNSMGAHSAVAFALANPERVGKLVLMGGGTGGPSQFVPMLTEGIKLIGALYREPTVENLKRMMNVFVYDASSLTEELYQQRLANILARRDHLENFTKSLQVFPKQFTDYGHRLSEIRSETLVIWGRDDRFVPLDIGLRLIWGIPNAQLHVFNQCGHWAQWEHASKFNRMVLQFLGRGEGQGT</sequence>
<dbReference type="AlphaFoldDB" id="A0AAE3NAB9"/>
<comment type="caution">
    <text evidence="2">The sequence shown here is derived from an EMBL/GenBank/DDBJ whole genome shotgun (WGS) entry which is preliminary data.</text>
</comment>
<proteinExistence type="predicted"/>
<dbReference type="GO" id="GO:0016787">
    <property type="term" value="F:hydrolase activity"/>
    <property type="evidence" value="ECO:0007669"/>
    <property type="project" value="UniProtKB-KW"/>
</dbReference>
<dbReference type="PANTHER" id="PTHR43689">
    <property type="entry name" value="HYDROLASE"/>
    <property type="match status" value="1"/>
</dbReference>
<dbReference type="PANTHER" id="PTHR43689:SF8">
    <property type="entry name" value="ALPHA_BETA-HYDROLASES SUPERFAMILY PROTEIN"/>
    <property type="match status" value="1"/>
</dbReference>
<evidence type="ECO:0000313" key="3">
    <source>
        <dbReference type="Proteomes" id="UP001212602"/>
    </source>
</evidence>
<dbReference type="Gene3D" id="3.40.50.1820">
    <property type="entry name" value="alpha/beta hydrolase"/>
    <property type="match status" value="1"/>
</dbReference>
<gene>
    <name evidence="2" type="ORF">PGB34_15225</name>
</gene>
<keyword evidence="3" id="KW-1185">Reference proteome</keyword>
<organism evidence="2 3">
    <name type="scientific">Xenophilus arseniciresistens</name>
    <dbReference type="NCBI Taxonomy" id="1283306"/>
    <lineage>
        <taxon>Bacteria</taxon>
        <taxon>Pseudomonadati</taxon>
        <taxon>Pseudomonadota</taxon>
        <taxon>Betaproteobacteria</taxon>
        <taxon>Burkholderiales</taxon>
        <taxon>Comamonadaceae</taxon>
        <taxon>Xenophilus</taxon>
    </lineage>
</organism>
<dbReference type="Pfam" id="PF00561">
    <property type="entry name" value="Abhydrolase_1"/>
    <property type="match status" value="1"/>
</dbReference>
<evidence type="ECO:0000313" key="2">
    <source>
        <dbReference type="EMBL" id="MDA7417713.1"/>
    </source>
</evidence>
<keyword evidence="2" id="KW-0378">Hydrolase</keyword>
<dbReference type="Proteomes" id="UP001212602">
    <property type="component" value="Unassembled WGS sequence"/>
</dbReference>
<accession>A0AAE3NAB9</accession>
<dbReference type="InterPro" id="IPR000639">
    <property type="entry name" value="Epox_hydrolase-like"/>
</dbReference>
<evidence type="ECO:0000259" key="1">
    <source>
        <dbReference type="Pfam" id="PF00561"/>
    </source>
</evidence>
<reference evidence="2" key="1">
    <citation type="submission" date="2023-01" db="EMBL/GenBank/DDBJ databases">
        <title>Xenophilus mangrovi sp. nov., isolated from soil of Mangrove nature reserve.</title>
        <authorList>
            <person name="Xu S."/>
            <person name="Liu Z."/>
            <person name="Xu Y."/>
        </authorList>
    </citation>
    <scope>NUCLEOTIDE SEQUENCE</scope>
    <source>
        <strain evidence="2">YW8</strain>
    </source>
</reference>
<dbReference type="PRINTS" id="PR00412">
    <property type="entry name" value="EPOXHYDRLASE"/>
</dbReference>
<protein>
    <submittedName>
        <fullName evidence="2">Alpha/beta fold hydrolase</fullName>
    </submittedName>
</protein>
<dbReference type="InterPro" id="IPR029058">
    <property type="entry name" value="AB_hydrolase_fold"/>
</dbReference>
<name>A0AAE3NAB9_9BURK</name>
<feature type="domain" description="AB hydrolase-1" evidence="1">
    <location>
        <begin position="36"/>
        <end position="273"/>
    </location>
</feature>
<dbReference type="PRINTS" id="PR00111">
    <property type="entry name" value="ABHYDROLASE"/>
</dbReference>
<dbReference type="RefSeq" id="WP_271428952.1">
    <property type="nucleotide sequence ID" value="NZ_JAQIPB010000007.1"/>
</dbReference>